<keyword evidence="8 10" id="KW-0472">Membrane</keyword>
<dbReference type="InterPro" id="IPR029481">
    <property type="entry name" value="ABC_trans_N"/>
</dbReference>
<keyword evidence="3" id="KW-0813">Transport</keyword>
<name>A0A8K0RKF0_9HYPO</name>
<feature type="transmembrane region" description="Helical" evidence="10">
    <location>
        <begin position="631"/>
        <end position="651"/>
    </location>
</feature>
<sequence length="1472" mass="163259">MDAPQKTSPETTHCEFQNVGEPGQTSSYTPQSPMKMSSATEIGAVKQEEGLESEDSVLRKLGLSDQTLNPTSPSFDFQRWSQALVDLRNRLNLPTPPRSGFAFKNLTVYGSGPAVQQQGTVWTLLTLPFNFRAWFRPKQTKPILQGLDGVVQKGELLLVLGRPGSGCSTFLKTITGHMRSLALDSASILQYTGIPYQVMTKHFKGELIYNQEVDEHLPYLTVGQTLEFAAAMRTPRARLPGITRQDRIKHVVQVMLTVFGLSHTRHTIVGNDYVRGVSGGERKRVSIAETALSEAAISAWDNSTRGLDAESALQFVSRLRVLSDLTQSSNAAAIYQSSQSIVDLFDKILVLYEGREVFFGLAESAPAFFERMGWQRHARQTSGDFLTTVTNPAQRVAKEGHESSVPRTPEEFHKYWLESPEYASLIKEIEKYQCDFDAKKDITQQQFQSIRNKLKAKGMLRGATQTVSFPMQTALCAKRSVQQLWNDKGSTFTTLIGEIIIALVVGSIFYGTPETSDAFFSYGSVLFFSVLLNVLMSVTDTHNLYKGRSVVTKQASYAFYRPSSDALASVLVDIPVKFVVAVFFNIILYFLSGLALTASQFFIFFLFVFTTTLAMSMVFRTIAAATATLPQAMAISGFLVLALVTYAGFVLPGPYMHPWFKWISYINPLSYAFEALLVNQAHGTNYPCSNLVPSYQNLTGDTFVCPVPGSVTGETYVNGDSWFETSYDYSYSHLWRNLGIILGFLFFFLFTYLLASELNVNSSIGPEVLVFLRGRLPSAIRKADSKLKTKVDVEQPLVVNSALIEAGVSKATSMQANRAIFSWRRLSFDVMIKGESKRLLNDACGWVNPGSLVALMGVSGAGKTTLLNALAQRMPSGHVKGEFYVDGKPLPESFKSDVGYVQQQDVHLETSTVREALRFSAMLRQPHNVPKSQKLEFVEETIHLLGMDDFADAIVGLPGKGLNAEQRKRLSIGVELAGKPSLLLFLDEPTSGLDSQSSEAILNLLQKLAAGGLGILCTIHQPSAMLFQRFDRLLLMARGGKVAYFGDIGENSETVLGYFGDRAPRRCRDAENPAEYLLDMIGNTNSQELDYPCLWEGSVEANQVSVELERVAQSSSSKTSHGNDAVQSRKRGAYPVSLISQLPIVCVRVFQQYWRSPTYIASKFMLGVAGTLFIGFSFFQPGQSILGIQNAIFSILMVCAMFSSLVQQIMPKFVMQRTIYEVRERHSNMYSWKVLIFANILVEISYHIVLGVMTFAIFNYTVFGIRSPQDQGLILLFFVYFYILVGTFAAMVIAPLPDATTAGRVTTVLFSMMILFAGVFQPPTALPGFWMFMYRVSPMTYIVGGVAVSGLSGDAIICSQAELSVFQPLDGETCGSYMQPYLDQGALGTLLNPSATTDCSYCPLRYTDQILARSGMYYHDRWRDWGLGFAYIAFNIAAAFCFYYLFRSRVWGGGLKKVAQMFPGKNGRHTDV</sequence>
<evidence type="ECO:0000256" key="10">
    <source>
        <dbReference type="SAM" id="Phobius"/>
    </source>
</evidence>
<dbReference type="GO" id="GO:0016887">
    <property type="term" value="F:ATP hydrolysis activity"/>
    <property type="evidence" value="ECO:0007669"/>
    <property type="project" value="InterPro"/>
</dbReference>
<feature type="transmembrane region" description="Helical" evidence="10">
    <location>
        <begin position="1308"/>
        <end position="1332"/>
    </location>
</feature>
<dbReference type="CDD" id="cd03232">
    <property type="entry name" value="ABCG_PDR_domain2"/>
    <property type="match status" value="1"/>
</dbReference>
<dbReference type="InterPro" id="IPR013525">
    <property type="entry name" value="ABC2_TM"/>
</dbReference>
<feature type="domain" description="ABC transporter" evidence="11">
    <location>
        <begin position="129"/>
        <end position="378"/>
    </location>
</feature>
<dbReference type="SMART" id="SM00382">
    <property type="entry name" value="AAA"/>
    <property type="match status" value="2"/>
</dbReference>
<feature type="region of interest" description="Disordered" evidence="9">
    <location>
        <begin position="1"/>
        <end position="39"/>
    </location>
</feature>
<feature type="transmembrane region" description="Helical" evidence="10">
    <location>
        <begin position="598"/>
        <end position="619"/>
    </location>
</feature>
<feature type="transmembrane region" description="Helical" evidence="10">
    <location>
        <begin position="734"/>
        <end position="755"/>
    </location>
</feature>
<dbReference type="PROSITE" id="PS00211">
    <property type="entry name" value="ABC_TRANSPORTER_1"/>
    <property type="match status" value="1"/>
</dbReference>
<comment type="caution">
    <text evidence="12">The sequence shown here is derived from an EMBL/GenBank/DDBJ whole genome shotgun (WGS) entry which is preliminary data.</text>
</comment>
<dbReference type="InterPro" id="IPR034001">
    <property type="entry name" value="ABCG_PDR_1"/>
</dbReference>
<dbReference type="EMBL" id="JAGPXF010000008">
    <property type="protein sequence ID" value="KAH7232930.1"/>
    <property type="molecule type" value="Genomic_DNA"/>
</dbReference>
<dbReference type="Pfam" id="PF00005">
    <property type="entry name" value="ABC_tran"/>
    <property type="match status" value="2"/>
</dbReference>
<dbReference type="Proteomes" id="UP000813427">
    <property type="component" value="Unassembled WGS sequence"/>
</dbReference>
<feature type="compositionally biased region" description="Polar residues" evidence="9">
    <location>
        <begin position="1"/>
        <end position="15"/>
    </location>
</feature>
<evidence type="ECO:0000256" key="9">
    <source>
        <dbReference type="SAM" id="MobiDB-lite"/>
    </source>
</evidence>
<evidence type="ECO:0000313" key="12">
    <source>
        <dbReference type="EMBL" id="KAH7232930.1"/>
    </source>
</evidence>
<evidence type="ECO:0000256" key="8">
    <source>
        <dbReference type="ARBA" id="ARBA00023136"/>
    </source>
</evidence>
<reference evidence="12" key="1">
    <citation type="journal article" date="2021" name="Nat. Commun.">
        <title>Genetic determinants of endophytism in the Arabidopsis root mycobiome.</title>
        <authorList>
            <person name="Mesny F."/>
            <person name="Miyauchi S."/>
            <person name="Thiergart T."/>
            <person name="Pickel B."/>
            <person name="Atanasova L."/>
            <person name="Karlsson M."/>
            <person name="Huettel B."/>
            <person name="Barry K.W."/>
            <person name="Haridas S."/>
            <person name="Chen C."/>
            <person name="Bauer D."/>
            <person name="Andreopoulos W."/>
            <person name="Pangilinan J."/>
            <person name="LaButti K."/>
            <person name="Riley R."/>
            <person name="Lipzen A."/>
            <person name="Clum A."/>
            <person name="Drula E."/>
            <person name="Henrissat B."/>
            <person name="Kohler A."/>
            <person name="Grigoriev I.V."/>
            <person name="Martin F.M."/>
            <person name="Hacquard S."/>
        </authorList>
    </citation>
    <scope>NUCLEOTIDE SEQUENCE</scope>
    <source>
        <strain evidence="12">MPI-SDFR-AT-0068</strain>
    </source>
</reference>
<feature type="transmembrane region" description="Helical" evidence="10">
    <location>
        <begin position="1425"/>
        <end position="1446"/>
    </location>
</feature>
<evidence type="ECO:0000256" key="1">
    <source>
        <dbReference type="ARBA" id="ARBA00004141"/>
    </source>
</evidence>
<evidence type="ECO:0000256" key="5">
    <source>
        <dbReference type="ARBA" id="ARBA00022741"/>
    </source>
</evidence>
<proteinExistence type="inferred from homology"/>
<gene>
    <name evidence="12" type="ORF">BKA59DRAFT_408024</name>
</gene>
<dbReference type="GO" id="GO:0005524">
    <property type="term" value="F:ATP binding"/>
    <property type="evidence" value="ECO:0007669"/>
    <property type="project" value="UniProtKB-KW"/>
</dbReference>
<keyword evidence="6" id="KW-0067">ATP-binding</keyword>
<feature type="transmembrane region" description="Helical" evidence="10">
    <location>
        <begin position="570"/>
        <end position="592"/>
    </location>
</feature>
<dbReference type="InterPro" id="IPR027417">
    <property type="entry name" value="P-loop_NTPase"/>
</dbReference>
<feature type="transmembrane region" description="Helical" evidence="10">
    <location>
        <begin position="1191"/>
        <end position="1210"/>
    </location>
</feature>
<dbReference type="InterPro" id="IPR010929">
    <property type="entry name" value="PDR_CDR_ABC"/>
</dbReference>
<accession>A0A8K0RKF0</accession>
<evidence type="ECO:0000259" key="11">
    <source>
        <dbReference type="PROSITE" id="PS50893"/>
    </source>
</evidence>
<protein>
    <submittedName>
        <fullName evidence="12">ABC-2 type transporter-domain-containing protein</fullName>
    </submittedName>
</protein>
<evidence type="ECO:0000256" key="6">
    <source>
        <dbReference type="ARBA" id="ARBA00022840"/>
    </source>
</evidence>
<feature type="transmembrane region" description="Helical" evidence="10">
    <location>
        <begin position="492"/>
        <end position="512"/>
    </location>
</feature>
<dbReference type="Pfam" id="PF19055">
    <property type="entry name" value="ABC2_membrane_7"/>
    <property type="match status" value="1"/>
</dbReference>
<keyword evidence="5" id="KW-0547">Nucleotide-binding</keyword>
<dbReference type="FunFam" id="3.40.50.300:FF:000054">
    <property type="entry name" value="ABC multidrug transporter atrF"/>
    <property type="match status" value="1"/>
</dbReference>
<keyword evidence="7 10" id="KW-1133">Transmembrane helix</keyword>
<evidence type="ECO:0000256" key="4">
    <source>
        <dbReference type="ARBA" id="ARBA00022692"/>
    </source>
</evidence>
<dbReference type="InterPro" id="IPR043926">
    <property type="entry name" value="ABCG_dom"/>
</dbReference>
<feature type="domain" description="ABC transporter" evidence="11">
    <location>
        <begin position="825"/>
        <end position="1064"/>
    </location>
</feature>
<feature type="transmembrane region" description="Helical" evidence="10">
    <location>
        <begin position="518"/>
        <end position="538"/>
    </location>
</feature>
<dbReference type="PROSITE" id="PS50893">
    <property type="entry name" value="ABC_TRANSPORTER_2"/>
    <property type="match status" value="2"/>
</dbReference>
<dbReference type="Pfam" id="PF01061">
    <property type="entry name" value="ABC2_membrane"/>
    <property type="match status" value="2"/>
</dbReference>
<organism evidence="12 13">
    <name type="scientific">Fusarium tricinctum</name>
    <dbReference type="NCBI Taxonomy" id="61284"/>
    <lineage>
        <taxon>Eukaryota</taxon>
        <taxon>Fungi</taxon>
        <taxon>Dikarya</taxon>
        <taxon>Ascomycota</taxon>
        <taxon>Pezizomycotina</taxon>
        <taxon>Sordariomycetes</taxon>
        <taxon>Hypocreomycetidae</taxon>
        <taxon>Hypocreales</taxon>
        <taxon>Nectriaceae</taxon>
        <taxon>Fusarium</taxon>
        <taxon>Fusarium tricinctum species complex</taxon>
    </lineage>
</organism>
<evidence type="ECO:0000256" key="7">
    <source>
        <dbReference type="ARBA" id="ARBA00022989"/>
    </source>
</evidence>
<evidence type="ECO:0000313" key="13">
    <source>
        <dbReference type="Proteomes" id="UP000813427"/>
    </source>
</evidence>
<dbReference type="SUPFAM" id="SSF52540">
    <property type="entry name" value="P-loop containing nucleoside triphosphate hydrolases"/>
    <property type="match status" value="2"/>
</dbReference>
<dbReference type="GO" id="GO:0016020">
    <property type="term" value="C:membrane"/>
    <property type="evidence" value="ECO:0007669"/>
    <property type="project" value="UniProtKB-SubCell"/>
</dbReference>
<feature type="transmembrane region" description="Helical" evidence="10">
    <location>
        <begin position="1272"/>
        <end position="1296"/>
    </location>
</feature>
<evidence type="ECO:0000256" key="3">
    <source>
        <dbReference type="ARBA" id="ARBA00022448"/>
    </source>
</evidence>
<keyword evidence="13" id="KW-1185">Reference proteome</keyword>
<dbReference type="InterPro" id="IPR034003">
    <property type="entry name" value="ABCG_PDR_2"/>
</dbReference>
<dbReference type="InterPro" id="IPR017871">
    <property type="entry name" value="ABC_transporter-like_CS"/>
</dbReference>
<dbReference type="Pfam" id="PF14510">
    <property type="entry name" value="ABC_trans_N"/>
    <property type="match status" value="1"/>
</dbReference>
<dbReference type="OrthoDB" id="66620at2759"/>
<evidence type="ECO:0000256" key="2">
    <source>
        <dbReference type="ARBA" id="ARBA00006012"/>
    </source>
</evidence>
<dbReference type="GO" id="GO:0140359">
    <property type="term" value="F:ABC-type transporter activity"/>
    <property type="evidence" value="ECO:0007669"/>
    <property type="project" value="InterPro"/>
</dbReference>
<dbReference type="InterPro" id="IPR003593">
    <property type="entry name" value="AAA+_ATPase"/>
</dbReference>
<dbReference type="Gene3D" id="3.40.50.300">
    <property type="entry name" value="P-loop containing nucleotide triphosphate hydrolases"/>
    <property type="match status" value="2"/>
</dbReference>
<comment type="similarity">
    <text evidence="2">Belongs to the ABC transporter superfamily. ABCG family. PDR (TC 3.A.1.205) subfamily.</text>
</comment>
<feature type="compositionally biased region" description="Polar residues" evidence="9">
    <location>
        <begin position="23"/>
        <end position="39"/>
    </location>
</feature>
<dbReference type="InterPro" id="IPR003439">
    <property type="entry name" value="ABC_transporter-like_ATP-bd"/>
</dbReference>
<dbReference type="CDD" id="cd03233">
    <property type="entry name" value="ABCG_PDR_domain1"/>
    <property type="match status" value="1"/>
</dbReference>
<dbReference type="Pfam" id="PF06422">
    <property type="entry name" value="PDR_CDR"/>
    <property type="match status" value="1"/>
</dbReference>
<feature type="transmembrane region" description="Helical" evidence="10">
    <location>
        <begin position="1230"/>
        <end position="1260"/>
    </location>
</feature>
<comment type="subcellular location">
    <subcellularLocation>
        <location evidence="1">Membrane</location>
        <topology evidence="1">Multi-pass membrane protein</topology>
    </subcellularLocation>
</comment>
<dbReference type="PANTHER" id="PTHR19241">
    <property type="entry name" value="ATP-BINDING CASSETTE TRANSPORTER"/>
    <property type="match status" value="1"/>
</dbReference>
<keyword evidence="4 10" id="KW-0812">Transmembrane</keyword>